<evidence type="ECO:0000256" key="8">
    <source>
        <dbReference type="ARBA" id="ARBA00023136"/>
    </source>
</evidence>
<evidence type="ECO:0000256" key="4">
    <source>
        <dbReference type="ARBA" id="ARBA00022692"/>
    </source>
</evidence>
<dbReference type="KEGG" id="hut:Huta_2689"/>
<dbReference type="OrthoDB" id="146638at2157"/>
<feature type="transmembrane region" description="Helical" evidence="9">
    <location>
        <begin position="477"/>
        <end position="495"/>
    </location>
</feature>
<comment type="subunit">
    <text evidence="9">Part of the protein translocation apparatus. Forms a complex with SecF.</text>
</comment>
<feature type="transmembrane region" description="Helical" evidence="9">
    <location>
        <begin position="356"/>
        <end position="373"/>
    </location>
</feature>
<name>C7NQC4_HALUD</name>
<keyword evidence="12" id="KW-1185">Reference proteome</keyword>
<comment type="similarity">
    <text evidence="9">Belongs to the SecD/SecF family. SecD subfamily.</text>
</comment>
<evidence type="ECO:0000256" key="7">
    <source>
        <dbReference type="ARBA" id="ARBA00023010"/>
    </source>
</evidence>
<reference evidence="11 12" key="1">
    <citation type="journal article" date="2009" name="Stand. Genomic Sci.">
        <title>Complete genome sequence of Halorhabdus utahensis type strain (AX-2).</title>
        <authorList>
            <person name="Anderson I."/>
            <person name="Tindall B.J."/>
            <person name="Pomrenke H."/>
            <person name="Goker M."/>
            <person name="Lapidus A."/>
            <person name="Nolan M."/>
            <person name="Copeland A."/>
            <person name="Glavina Del Rio T."/>
            <person name="Chen F."/>
            <person name="Tice H."/>
            <person name="Cheng J.F."/>
            <person name="Lucas S."/>
            <person name="Chertkov O."/>
            <person name="Bruce D."/>
            <person name="Brettin T."/>
            <person name="Detter J.C."/>
            <person name="Han C."/>
            <person name="Goodwin L."/>
            <person name="Land M."/>
            <person name="Hauser L."/>
            <person name="Chang Y.J."/>
            <person name="Jeffries C.D."/>
            <person name="Pitluck S."/>
            <person name="Pati A."/>
            <person name="Mavromatis K."/>
            <person name="Ivanova N."/>
            <person name="Ovchinnikova G."/>
            <person name="Chen A."/>
            <person name="Palaniappan K."/>
            <person name="Chain P."/>
            <person name="Rohde M."/>
            <person name="Bristow J."/>
            <person name="Eisen J.A."/>
            <person name="Markowitz V."/>
            <person name="Hugenholtz P."/>
            <person name="Kyrpides N.C."/>
            <person name="Klenk H.P."/>
        </authorList>
    </citation>
    <scope>NUCLEOTIDE SEQUENCE [LARGE SCALE GENOMIC DNA]</scope>
    <source>
        <strain evidence="12">DSM 12940 / JCM 11049 / AX-2</strain>
    </source>
</reference>
<dbReference type="AlphaFoldDB" id="C7NQC4"/>
<dbReference type="PANTHER" id="PTHR30081:SF1">
    <property type="entry name" value="PROTEIN TRANSLOCASE SUBUNIT SECD"/>
    <property type="match status" value="1"/>
</dbReference>
<protein>
    <recommendedName>
        <fullName evidence="9">Protein-export membrane protein SecD</fullName>
    </recommendedName>
</protein>
<evidence type="ECO:0000256" key="6">
    <source>
        <dbReference type="ARBA" id="ARBA00022989"/>
    </source>
</evidence>
<dbReference type="Pfam" id="PF02355">
    <property type="entry name" value="SecD_SecF_C"/>
    <property type="match status" value="1"/>
</dbReference>
<keyword evidence="4 9" id="KW-0812">Transmembrane</keyword>
<evidence type="ECO:0000256" key="1">
    <source>
        <dbReference type="ARBA" id="ARBA00004651"/>
    </source>
</evidence>
<dbReference type="Proteomes" id="UP000002071">
    <property type="component" value="Chromosome"/>
</dbReference>
<sequence length="510" mass="55257">MNIRENWRIVLLVVFVLGSGIALFAPVTGGADDGGITNLQYGIQLDGGTSIQAPAVGITAEDVNVRFQQETALEQNLSESLSLDLADIRVSNESSTVEVFVRNVTHDQLRNALNAEGYQPGTVRDGVTGQTREDMVDVIRDKITESALSGGSVSRLNAIEGNLISITAPDRDREELRSLLNERGIVRVYAVHPDENGSFVPSQVLGQDEFGRIGTAQEREVADGTEAFVPVTINDDVAERFQQDMVEYGFNQDRNCGYDRSQITNVSAVDDYCLVTTLNGEIVFSGGVDGDLGRSFASGGFATDPSFRMTTGENMTQAKDLEISLRAGRLPAPLDFENANYQELEPALGQQFRTDSLITGIMAVLAVSGMIFFRYQDVRVALPMIVTAMSEVFVLLGFVALVQYPLNLSHIAGFIAVIGTGADDLIIIADEILQREEIATDRVFQNRFRKAFWVIGAAAATTIIAMSPLTVLGLGDLSGFAIITIVGVLIGVLVTRPAYGNFLRRLVLDT</sequence>
<dbReference type="GO" id="GO:0065002">
    <property type="term" value="P:intracellular protein transmembrane transport"/>
    <property type="evidence" value="ECO:0007669"/>
    <property type="project" value="UniProtKB-UniRule"/>
</dbReference>
<keyword evidence="8 9" id="KW-0472">Membrane</keyword>
<evidence type="ECO:0000256" key="5">
    <source>
        <dbReference type="ARBA" id="ARBA00022927"/>
    </source>
</evidence>
<keyword evidence="5 9" id="KW-0653">Protein transport</keyword>
<dbReference type="InterPro" id="IPR024912">
    <property type="entry name" value="SecD_arc"/>
</dbReference>
<dbReference type="STRING" id="519442.Huta_2689"/>
<evidence type="ECO:0000256" key="2">
    <source>
        <dbReference type="ARBA" id="ARBA00022448"/>
    </source>
</evidence>
<dbReference type="GO" id="GO:0006605">
    <property type="term" value="P:protein targeting"/>
    <property type="evidence" value="ECO:0007669"/>
    <property type="project" value="UniProtKB-UniRule"/>
</dbReference>
<evidence type="ECO:0000313" key="12">
    <source>
        <dbReference type="Proteomes" id="UP000002071"/>
    </source>
</evidence>
<feature type="transmembrane region" description="Helical" evidence="9">
    <location>
        <begin position="380"/>
        <end position="402"/>
    </location>
</feature>
<keyword evidence="7 9" id="KW-0811">Translocation</keyword>
<gene>
    <name evidence="9" type="primary">secD</name>
    <name evidence="11" type="ordered locus">Huta_2689</name>
</gene>
<evidence type="ECO:0000256" key="9">
    <source>
        <dbReference type="HAMAP-Rule" id="MF_01463"/>
    </source>
</evidence>
<dbReference type="GO" id="GO:0005886">
    <property type="term" value="C:plasma membrane"/>
    <property type="evidence" value="ECO:0007669"/>
    <property type="project" value="UniProtKB-SubCell"/>
</dbReference>
<keyword evidence="2 9" id="KW-0813">Transport</keyword>
<dbReference type="EMBL" id="CP001687">
    <property type="protein sequence ID" value="ACV12850.1"/>
    <property type="molecule type" value="Genomic_DNA"/>
</dbReference>
<organism evidence="11 12">
    <name type="scientific">Halorhabdus utahensis (strain DSM 12940 / JCM 11049 / AX-2)</name>
    <dbReference type="NCBI Taxonomy" id="519442"/>
    <lineage>
        <taxon>Archaea</taxon>
        <taxon>Methanobacteriati</taxon>
        <taxon>Methanobacteriota</taxon>
        <taxon>Stenosarchaea group</taxon>
        <taxon>Halobacteria</taxon>
        <taxon>Halobacteriales</taxon>
        <taxon>Haloarculaceae</taxon>
        <taxon>Halorhabdus</taxon>
    </lineage>
</organism>
<dbReference type="PANTHER" id="PTHR30081">
    <property type="entry name" value="PROTEIN-EXPORT MEMBRANE PROTEIN SEC"/>
    <property type="match status" value="1"/>
</dbReference>
<dbReference type="NCBIfam" id="NF006215">
    <property type="entry name" value="PRK08343.1-1"/>
    <property type="match status" value="1"/>
</dbReference>
<dbReference type="InterPro" id="IPR048634">
    <property type="entry name" value="SecD_SecF_C"/>
</dbReference>
<accession>C7NQC4</accession>
<dbReference type="HAMAP" id="MF_01463_A">
    <property type="entry name" value="SecD_A"/>
    <property type="match status" value="1"/>
</dbReference>
<evidence type="ECO:0000259" key="10">
    <source>
        <dbReference type="Pfam" id="PF02355"/>
    </source>
</evidence>
<keyword evidence="6 9" id="KW-1133">Transmembrane helix</keyword>
<evidence type="ECO:0000313" key="11">
    <source>
        <dbReference type="EMBL" id="ACV12850.1"/>
    </source>
</evidence>
<dbReference type="GeneID" id="8384994"/>
<dbReference type="Gene3D" id="1.20.1640.10">
    <property type="entry name" value="Multidrug efflux transporter AcrB transmembrane domain"/>
    <property type="match status" value="1"/>
</dbReference>
<proteinExistence type="inferred from homology"/>
<comment type="subcellular location">
    <subcellularLocation>
        <location evidence="1 9">Cell membrane</location>
        <topology evidence="1 9">Multi-pass membrane protein</topology>
    </subcellularLocation>
</comment>
<dbReference type="HOGENOM" id="CLU_007894_5_0_2"/>
<dbReference type="RefSeq" id="WP_015790412.1">
    <property type="nucleotide sequence ID" value="NC_013158.1"/>
</dbReference>
<comment type="function">
    <text evidence="9">Involved in protein export.</text>
</comment>
<keyword evidence="3 9" id="KW-1003">Cell membrane</keyword>
<feature type="transmembrane region" description="Helical" evidence="9">
    <location>
        <begin position="451"/>
        <end position="471"/>
    </location>
</feature>
<evidence type="ECO:0000256" key="3">
    <source>
        <dbReference type="ARBA" id="ARBA00022475"/>
    </source>
</evidence>
<feature type="domain" description="Protein export membrane protein SecD/SecF C-terminal" evidence="10">
    <location>
        <begin position="335"/>
        <end position="494"/>
    </location>
</feature>
<dbReference type="SUPFAM" id="SSF82866">
    <property type="entry name" value="Multidrug efflux transporter AcrB transmembrane domain"/>
    <property type="match status" value="1"/>
</dbReference>
<dbReference type="InterPro" id="IPR022813">
    <property type="entry name" value="SecD/SecF_arch_bac"/>
</dbReference>
<feature type="transmembrane region" description="Helical" evidence="9">
    <location>
        <begin position="408"/>
        <end position="430"/>
    </location>
</feature>
<dbReference type="eggNOG" id="arCOG03055">
    <property type="taxonomic scope" value="Archaea"/>
</dbReference>
<comment type="caution">
    <text evidence="9">Lacks conserved residue(s) required for the propagation of feature annotation.</text>
</comment>